<protein>
    <submittedName>
        <fullName evidence="5">Nucleoid-associated protein Lsr2</fullName>
    </submittedName>
</protein>
<dbReference type="Gene3D" id="3.30.60.230">
    <property type="entry name" value="Lsr2, dimerization domain"/>
    <property type="match status" value="1"/>
</dbReference>
<dbReference type="GO" id="GO:0003677">
    <property type="term" value="F:DNA binding"/>
    <property type="evidence" value="ECO:0007669"/>
    <property type="project" value="UniProtKB-KW"/>
</dbReference>
<dbReference type="Pfam" id="PF23359">
    <property type="entry name" value="Lsr2_DNA-bd"/>
    <property type="match status" value="1"/>
</dbReference>
<keyword evidence="6" id="KW-1185">Reference proteome</keyword>
<dbReference type="InterPro" id="IPR024412">
    <property type="entry name" value="Lsr2_dim_dom"/>
</dbReference>
<accession>A0AA87RAU7</accession>
<dbReference type="Gene3D" id="4.10.320.10">
    <property type="entry name" value="E3-binding domain"/>
    <property type="match status" value="1"/>
</dbReference>
<reference evidence="5 6" key="1">
    <citation type="submission" date="2019-07" db="EMBL/GenBank/DDBJ databases">
        <title>Whole genome shotgun sequence of Agrococcus baldri NBRC 103055.</title>
        <authorList>
            <person name="Hosoyama A."/>
            <person name="Uohara A."/>
            <person name="Ohji S."/>
            <person name="Ichikawa N."/>
        </authorList>
    </citation>
    <scope>NUCLEOTIDE SEQUENCE [LARGE SCALE GENOMIC DNA]</scope>
    <source>
        <strain evidence="5 6">NBRC 103055</strain>
    </source>
</reference>
<dbReference type="EMBL" id="BJUU01000004">
    <property type="protein sequence ID" value="GEK79684.1"/>
    <property type="molecule type" value="Genomic_DNA"/>
</dbReference>
<comment type="caution">
    <text evidence="5">The sequence shown here is derived from an EMBL/GenBank/DDBJ whole genome shotgun (WGS) entry which is preliminary data.</text>
</comment>
<dbReference type="AlphaFoldDB" id="A0AA87RAU7"/>
<evidence type="ECO:0000259" key="4">
    <source>
        <dbReference type="Pfam" id="PF23359"/>
    </source>
</evidence>
<evidence type="ECO:0000256" key="1">
    <source>
        <dbReference type="ARBA" id="ARBA00023125"/>
    </source>
</evidence>
<organism evidence="5 6">
    <name type="scientific">Agrococcus baldri</name>
    <dbReference type="NCBI Taxonomy" id="153730"/>
    <lineage>
        <taxon>Bacteria</taxon>
        <taxon>Bacillati</taxon>
        <taxon>Actinomycetota</taxon>
        <taxon>Actinomycetes</taxon>
        <taxon>Micrococcales</taxon>
        <taxon>Microbacteriaceae</taxon>
        <taxon>Agrococcus</taxon>
    </lineage>
</organism>
<keyword evidence="1" id="KW-0238">DNA-binding</keyword>
<proteinExistence type="predicted"/>
<dbReference type="InterPro" id="IPR055370">
    <property type="entry name" value="Lsr2_DNA-bd"/>
</dbReference>
<feature type="domain" description="Lsr2 dimerization" evidence="3">
    <location>
        <begin position="15"/>
        <end position="75"/>
    </location>
</feature>
<dbReference type="RefSeq" id="WP_318279092.1">
    <property type="nucleotide sequence ID" value="NZ_BJUU01000004.1"/>
</dbReference>
<dbReference type="Proteomes" id="UP000321749">
    <property type="component" value="Unassembled WGS sequence"/>
</dbReference>
<dbReference type="InterPro" id="IPR042261">
    <property type="entry name" value="Lsr2-like_dimerization"/>
</dbReference>
<evidence type="ECO:0000313" key="5">
    <source>
        <dbReference type="EMBL" id="GEK79684.1"/>
    </source>
</evidence>
<feature type="domain" description="Lsr2 DNA-binding" evidence="4">
    <location>
        <begin position="91"/>
        <end position="123"/>
    </location>
</feature>
<dbReference type="InterPro" id="IPR036625">
    <property type="entry name" value="E3-bd_dom_sf"/>
</dbReference>
<dbReference type="Pfam" id="PF11774">
    <property type="entry name" value="Lsr2"/>
    <property type="match status" value="1"/>
</dbReference>
<dbReference type="GO" id="GO:0016746">
    <property type="term" value="F:acyltransferase activity"/>
    <property type="evidence" value="ECO:0007669"/>
    <property type="project" value="InterPro"/>
</dbReference>
<feature type="region of interest" description="Disordered" evidence="2">
    <location>
        <begin position="74"/>
        <end position="95"/>
    </location>
</feature>
<evidence type="ECO:0000256" key="2">
    <source>
        <dbReference type="SAM" id="MobiDB-lite"/>
    </source>
</evidence>
<gene>
    <name evidence="5" type="primary">lsr2</name>
    <name evidence="5" type="ORF">ABA31_10350</name>
</gene>
<evidence type="ECO:0000259" key="3">
    <source>
        <dbReference type="Pfam" id="PF11774"/>
    </source>
</evidence>
<sequence>MRRKPKGVCGIFSAMAKKTFVQLVDDFSGESISDGEGRTVRFAFDGAEYEIDLTNEHVEEFSDVLERYVRASRRVSGRRKTGGSPARSGGNSETAAIREWAESQGLKVATRGRIPAEIVEQYRNR</sequence>
<name>A0AA87RAU7_9MICO</name>
<evidence type="ECO:0000313" key="6">
    <source>
        <dbReference type="Proteomes" id="UP000321749"/>
    </source>
</evidence>